<keyword evidence="3" id="KW-1185">Reference proteome</keyword>
<dbReference type="AlphaFoldDB" id="A0A8X6GR31"/>
<feature type="compositionally biased region" description="Basic and acidic residues" evidence="1">
    <location>
        <begin position="40"/>
        <end position="49"/>
    </location>
</feature>
<feature type="region of interest" description="Disordered" evidence="1">
    <location>
        <begin position="20"/>
        <end position="57"/>
    </location>
</feature>
<evidence type="ECO:0000256" key="1">
    <source>
        <dbReference type="SAM" id="MobiDB-lite"/>
    </source>
</evidence>
<gene>
    <name evidence="2" type="ORF">TNCT_168391</name>
</gene>
<proteinExistence type="predicted"/>
<organism evidence="2 3">
    <name type="scientific">Trichonephila clavata</name>
    <name type="common">Joro spider</name>
    <name type="synonym">Nephila clavata</name>
    <dbReference type="NCBI Taxonomy" id="2740835"/>
    <lineage>
        <taxon>Eukaryota</taxon>
        <taxon>Metazoa</taxon>
        <taxon>Ecdysozoa</taxon>
        <taxon>Arthropoda</taxon>
        <taxon>Chelicerata</taxon>
        <taxon>Arachnida</taxon>
        <taxon>Araneae</taxon>
        <taxon>Araneomorphae</taxon>
        <taxon>Entelegynae</taxon>
        <taxon>Araneoidea</taxon>
        <taxon>Nephilidae</taxon>
        <taxon>Trichonephila</taxon>
    </lineage>
</organism>
<reference evidence="2" key="1">
    <citation type="submission" date="2020-07" db="EMBL/GenBank/DDBJ databases">
        <title>Multicomponent nature underlies the extraordinary mechanical properties of spider dragline silk.</title>
        <authorList>
            <person name="Kono N."/>
            <person name="Nakamura H."/>
            <person name="Mori M."/>
            <person name="Yoshida Y."/>
            <person name="Ohtoshi R."/>
            <person name="Malay A.D."/>
            <person name="Moran D.A.P."/>
            <person name="Tomita M."/>
            <person name="Numata K."/>
            <person name="Arakawa K."/>
        </authorList>
    </citation>
    <scope>NUCLEOTIDE SEQUENCE</scope>
</reference>
<name>A0A8X6GR31_TRICU</name>
<protein>
    <submittedName>
        <fullName evidence="2">Uncharacterized protein</fullName>
    </submittedName>
</protein>
<comment type="caution">
    <text evidence="2">The sequence shown here is derived from an EMBL/GenBank/DDBJ whole genome shotgun (WGS) entry which is preliminary data.</text>
</comment>
<feature type="compositionally biased region" description="Basic and acidic residues" evidence="1">
    <location>
        <begin position="84"/>
        <end position="111"/>
    </location>
</feature>
<dbReference type="EMBL" id="BMAO01026336">
    <property type="protein sequence ID" value="GFR08778.1"/>
    <property type="molecule type" value="Genomic_DNA"/>
</dbReference>
<feature type="region of interest" description="Disordered" evidence="1">
    <location>
        <begin position="78"/>
        <end position="111"/>
    </location>
</feature>
<evidence type="ECO:0000313" key="2">
    <source>
        <dbReference type="EMBL" id="GFR08778.1"/>
    </source>
</evidence>
<sequence>MGVESRKKIVRIRHVKSRLVLKFRSSGPKKGPSGRRAPKRHETLSERRTSVTISTDDIFKDASPRRVLSSYVLYRPTGPISRTLEPEKKRFSGPRSDRNSKLRSDFHKRPV</sequence>
<accession>A0A8X6GR31</accession>
<evidence type="ECO:0000313" key="3">
    <source>
        <dbReference type="Proteomes" id="UP000887116"/>
    </source>
</evidence>
<dbReference type="Proteomes" id="UP000887116">
    <property type="component" value="Unassembled WGS sequence"/>
</dbReference>